<keyword evidence="10 15" id="KW-0239">DNA-directed DNA polymerase</keyword>
<evidence type="ECO:0000256" key="13">
    <source>
        <dbReference type="ARBA" id="ARBA00024817"/>
    </source>
</evidence>
<dbReference type="GO" id="GO:0042575">
    <property type="term" value="C:DNA polymerase complex"/>
    <property type="evidence" value="ECO:0007669"/>
    <property type="project" value="TreeGrafter"/>
</dbReference>
<gene>
    <name evidence="15" type="primary">polB</name>
    <name evidence="17" type="ORF">Asulf_01728</name>
</gene>
<keyword evidence="6 15" id="KW-0235">DNA replication</keyword>
<evidence type="ECO:0000313" key="17">
    <source>
        <dbReference type="EMBL" id="AGK61699.1"/>
    </source>
</evidence>
<dbReference type="PANTHER" id="PTHR10416">
    <property type="entry name" value="DNA POLYMERASE DELTA SUBUNIT 2"/>
    <property type="match status" value="1"/>
</dbReference>
<evidence type="ECO:0000256" key="2">
    <source>
        <dbReference type="ARBA" id="ARBA00006035"/>
    </source>
</evidence>
<comment type="catalytic activity">
    <reaction evidence="14 15">
        <text>DNA(n) + a 2'-deoxyribonucleoside 5'-triphosphate = DNA(n+1) + diphosphate</text>
        <dbReference type="Rhea" id="RHEA:22508"/>
        <dbReference type="Rhea" id="RHEA-COMP:17339"/>
        <dbReference type="Rhea" id="RHEA-COMP:17340"/>
        <dbReference type="ChEBI" id="CHEBI:33019"/>
        <dbReference type="ChEBI" id="CHEBI:61560"/>
        <dbReference type="ChEBI" id="CHEBI:173112"/>
        <dbReference type="EC" id="2.7.7.7"/>
    </reaction>
</comment>
<dbReference type="PIRSF" id="PIRSF000803">
    <property type="entry name" value="Arc_Pol2_small"/>
    <property type="match status" value="1"/>
</dbReference>
<evidence type="ECO:0000256" key="3">
    <source>
        <dbReference type="ARBA" id="ARBA00011315"/>
    </source>
</evidence>
<comment type="subunit">
    <text evidence="3 15">Heterodimer of a large subunit and a small subunit.</text>
</comment>
<sequence>MVLDTSLGNSGSYRSIIAEFAERGYNIHPEAVEIIRKRNFENAIDEICKVLGNCVIITPEDVLKALEILNIKNDGKVGVEDGVKTKVEKIVEKFELKVRDITGRSSCEGVVDDFIQNFSSRYEKIRKIFRGRINSIPIASLKKVNQKEVSIIGIVTDVRETSKGNYIIEIEDKTGKISVLATAKLREVASELLGDEVIAVSGSFRNNMIIANRIVFPDVPQNDRKVEKDFGMVFISDIHFGSNTFLEKSWNAFVKWLNCEVGNEYMQEIAEKVRYLFIAGDVVDGVGIYPGQEKELEIFDIYGQYEEAGEQLEKIPKRIKIILSPGNHDAVRQAEPQPALPKEFADLFPRNVKHVGNPAWVDADGVKVLIYHGRSIDDMIMKIPRLDYSDPSGVIEEMLKRRHLCPIYGGRTPLAPEKEDLLVIDEVPDIVHTGHVHTYGARYYRGILALNSSTWQAQTEFQKKVNLNPMPGNVPVYVNGKLHRLRFYRSS</sequence>
<evidence type="ECO:0000313" key="18">
    <source>
        <dbReference type="Proteomes" id="UP000013307"/>
    </source>
</evidence>
<dbReference type="GeneID" id="15393363"/>
<evidence type="ECO:0000259" key="16">
    <source>
        <dbReference type="Pfam" id="PF04042"/>
    </source>
</evidence>
<keyword evidence="4 15" id="KW-0808">Transferase</keyword>
<dbReference type="CDD" id="cd04490">
    <property type="entry name" value="PolII_SU_OBF"/>
    <property type="match status" value="1"/>
</dbReference>
<dbReference type="FunFam" id="3.60.21.50:FF:000003">
    <property type="entry name" value="DNA polymerase II small subunit"/>
    <property type="match status" value="1"/>
</dbReference>
<evidence type="ECO:0000256" key="12">
    <source>
        <dbReference type="ARBA" id="ARBA00023268"/>
    </source>
</evidence>
<dbReference type="KEGG" id="ast:Asulf_01728"/>
<dbReference type="InterPro" id="IPR024826">
    <property type="entry name" value="DNA_pol_delta/II_ssu"/>
</dbReference>
<keyword evidence="8 15" id="KW-0378">Hydrolase</keyword>
<dbReference type="NCBIfam" id="NF003118">
    <property type="entry name" value="PRK04036.1-3"/>
    <property type="match status" value="1"/>
</dbReference>
<evidence type="ECO:0000256" key="5">
    <source>
        <dbReference type="ARBA" id="ARBA00022695"/>
    </source>
</evidence>
<dbReference type="Gene3D" id="3.60.21.50">
    <property type="match status" value="1"/>
</dbReference>
<dbReference type="InterPro" id="IPR011149">
    <property type="entry name" value="Pol2_small_arc"/>
</dbReference>
<keyword evidence="9 15" id="KW-0269">Exonuclease</keyword>
<evidence type="ECO:0000256" key="7">
    <source>
        <dbReference type="ARBA" id="ARBA00022722"/>
    </source>
</evidence>
<name>N0BDI9_9EURY</name>
<protein>
    <recommendedName>
        <fullName evidence="15">DNA polymerase II small subunit</fullName>
        <shortName evidence="15">Pol II</shortName>
        <ecNumber evidence="15">2.7.7.7</ecNumber>
    </recommendedName>
    <alternativeName>
        <fullName evidence="15">Exodeoxyribonuclease small subunit</fullName>
        <ecNumber evidence="15">3.1.11.1</ecNumber>
    </alternativeName>
</protein>
<dbReference type="EC" id="2.7.7.7" evidence="15"/>
<dbReference type="GO" id="GO:0008310">
    <property type="term" value="F:single-stranded DNA 3'-5' DNA exonuclease activity"/>
    <property type="evidence" value="ECO:0007669"/>
    <property type="project" value="UniProtKB-EC"/>
</dbReference>
<evidence type="ECO:0000256" key="6">
    <source>
        <dbReference type="ARBA" id="ARBA00022705"/>
    </source>
</evidence>
<evidence type="ECO:0000256" key="11">
    <source>
        <dbReference type="ARBA" id="ARBA00023125"/>
    </source>
</evidence>
<dbReference type="Proteomes" id="UP000013307">
    <property type="component" value="Chromosome"/>
</dbReference>
<evidence type="ECO:0000256" key="10">
    <source>
        <dbReference type="ARBA" id="ARBA00022932"/>
    </source>
</evidence>
<keyword evidence="7 15" id="KW-0540">Nuclease</keyword>
<dbReference type="HAMAP" id="MF_00325">
    <property type="entry name" value="DNApol_II_A_arch"/>
    <property type="match status" value="1"/>
</dbReference>
<keyword evidence="11 15" id="KW-0238">DNA-binding</keyword>
<dbReference type="GO" id="GO:0006271">
    <property type="term" value="P:DNA strand elongation involved in DNA replication"/>
    <property type="evidence" value="ECO:0007669"/>
    <property type="project" value="TreeGrafter"/>
</dbReference>
<feature type="domain" description="DNA polymerase alpha/delta/epsilon subunit B" evidence="16">
    <location>
        <begin position="233"/>
        <end position="435"/>
    </location>
</feature>
<keyword evidence="12 15" id="KW-0511">Multifunctional enzyme</keyword>
<dbReference type="GO" id="GO:0006308">
    <property type="term" value="P:DNA catabolic process"/>
    <property type="evidence" value="ECO:0007669"/>
    <property type="project" value="UniProtKB-UniRule"/>
</dbReference>
<keyword evidence="5 15" id="KW-0548">Nucleotidyltransferase</keyword>
<reference evidence="17 18" key="1">
    <citation type="journal article" date="2013" name="Genome Announc.">
        <title>Complete Genome Sequence of the Thermophilic and Facultatively Chemolithoautotrophic Sulfate Reducer Archaeoglobus sulfaticallidus Strain PM70-1T.</title>
        <authorList>
            <person name="Stokke R."/>
            <person name="Hocking W.P."/>
            <person name="Steinsbu B.O."/>
            <person name="Steen I.H."/>
        </authorList>
    </citation>
    <scope>NUCLEOTIDE SEQUENCE [LARGE SCALE GENOMIC DNA]</scope>
    <source>
        <strain evidence="17">PM70-1</strain>
    </source>
</reference>
<dbReference type="eggNOG" id="arCOG04455">
    <property type="taxonomic scope" value="Archaea"/>
</dbReference>
<comment type="catalytic activity">
    <reaction evidence="1 15">
        <text>Exonucleolytic cleavage in the 3'- to 5'-direction to yield nucleoside 5'-phosphates.</text>
        <dbReference type="EC" id="3.1.11.1"/>
    </reaction>
</comment>
<evidence type="ECO:0000256" key="9">
    <source>
        <dbReference type="ARBA" id="ARBA00022839"/>
    </source>
</evidence>
<comment type="similarity">
    <text evidence="2 15">Belongs to the DNA polymerase delta/II small subunit family.</text>
</comment>
<evidence type="ECO:0000256" key="8">
    <source>
        <dbReference type="ARBA" id="ARBA00022801"/>
    </source>
</evidence>
<evidence type="ECO:0000256" key="1">
    <source>
        <dbReference type="ARBA" id="ARBA00000563"/>
    </source>
</evidence>
<dbReference type="CDD" id="cd07386">
    <property type="entry name" value="MPP_DNA_pol_II_small_archeal_C"/>
    <property type="match status" value="1"/>
</dbReference>
<dbReference type="EMBL" id="CP005290">
    <property type="protein sequence ID" value="AGK61699.1"/>
    <property type="molecule type" value="Genomic_DNA"/>
</dbReference>
<dbReference type="GO" id="GO:0003677">
    <property type="term" value="F:DNA binding"/>
    <property type="evidence" value="ECO:0007669"/>
    <property type="project" value="UniProtKB-UniRule"/>
</dbReference>
<evidence type="ECO:0000256" key="14">
    <source>
        <dbReference type="ARBA" id="ARBA00049244"/>
    </source>
</evidence>
<dbReference type="GO" id="GO:0003887">
    <property type="term" value="F:DNA-directed DNA polymerase activity"/>
    <property type="evidence" value="ECO:0007669"/>
    <property type="project" value="UniProtKB-UniRule"/>
</dbReference>
<evidence type="ECO:0000256" key="4">
    <source>
        <dbReference type="ARBA" id="ARBA00022679"/>
    </source>
</evidence>
<dbReference type="AlphaFoldDB" id="N0BDI9"/>
<dbReference type="STRING" id="387631.Asulf_01728"/>
<dbReference type="SUPFAM" id="SSF56300">
    <property type="entry name" value="Metallo-dependent phosphatases"/>
    <property type="match status" value="1"/>
</dbReference>
<proteinExistence type="inferred from homology"/>
<organism evidence="17 18">
    <name type="scientific">Archaeoglobus sulfaticallidus PM70-1</name>
    <dbReference type="NCBI Taxonomy" id="387631"/>
    <lineage>
        <taxon>Archaea</taxon>
        <taxon>Methanobacteriati</taxon>
        <taxon>Methanobacteriota</taxon>
        <taxon>Archaeoglobi</taxon>
        <taxon>Archaeoglobales</taxon>
        <taxon>Archaeoglobaceae</taxon>
        <taxon>Archaeoglobus</taxon>
    </lineage>
</organism>
<keyword evidence="18" id="KW-1185">Reference proteome</keyword>
<dbReference type="Pfam" id="PF04042">
    <property type="entry name" value="DNA_pol_E_B"/>
    <property type="match status" value="1"/>
</dbReference>
<evidence type="ECO:0000256" key="15">
    <source>
        <dbReference type="HAMAP-Rule" id="MF_00325"/>
    </source>
</evidence>
<dbReference type="InterPro" id="IPR029052">
    <property type="entry name" value="Metallo-depent_PP-like"/>
</dbReference>
<dbReference type="HOGENOM" id="CLU_027850_1_0_2"/>
<dbReference type="PANTHER" id="PTHR10416:SF0">
    <property type="entry name" value="DNA POLYMERASE DELTA SUBUNIT 2"/>
    <property type="match status" value="1"/>
</dbReference>
<accession>N0BDI9</accession>
<dbReference type="InterPro" id="IPR007185">
    <property type="entry name" value="DNA_pol_a/d/e_bsu"/>
</dbReference>
<dbReference type="EC" id="3.1.11.1" evidence="15"/>
<comment type="function">
    <text evidence="13 15">Possesses two activities: a DNA synthesis (polymerase) and an exonucleolytic activity that degrades single-stranded DNA in the 3' to 5' direction. Has a template-primer preference which is characteristic of a replicative DNA polymerase.</text>
</comment>
<dbReference type="RefSeq" id="WP_015591297.1">
    <property type="nucleotide sequence ID" value="NC_021169.1"/>
</dbReference>